<evidence type="ECO:0000256" key="1">
    <source>
        <dbReference type="ARBA" id="ARBA00001946"/>
    </source>
</evidence>
<dbReference type="Proteomes" id="UP000019760">
    <property type="component" value="Unassembled WGS sequence"/>
</dbReference>
<reference evidence="10 11" key="2">
    <citation type="journal article" date="2014" name="FEMS Microbiol. Lett.">
        <title>Draft genomic DNA sequence of the facultatively methylotrophic bacterium Acidomonas methanolica type strain MB58.</title>
        <authorList>
            <person name="Higashiura N."/>
            <person name="Hadano H."/>
            <person name="Hirakawa H."/>
            <person name="Matsutani M."/>
            <person name="Takabe S."/>
            <person name="Matsushita K."/>
            <person name="Azuma Y."/>
        </authorList>
    </citation>
    <scope>NUCLEOTIDE SEQUENCE [LARGE SCALE GENOMIC DNA]</scope>
    <source>
        <strain evidence="10 11">MB58</strain>
    </source>
</reference>
<evidence type="ECO:0000256" key="4">
    <source>
        <dbReference type="ARBA" id="ARBA00022723"/>
    </source>
</evidence>
<comment type="caution">
    <text evidence="10">The sequence shown here is derived from an EMBL/GenBank/DDBJ whole genome shotgun (WGS) entry which is preliminary data.</text>
</comment>
<reference evidence="11" key="1">
    <citation type="journal article" date="2014" name="FEMS Microbiol. Lett.">
        <title>Draft Genomic DNA Sequence of the Facultatively Methylotrophic Bacterium Acidomonas methanolica type strain MB58.</title>
        <authorList>
            <person name="Higashiura N."/>
            <person name="Hadano H."/>
            <person name="Hirakawa H."/>
            <person name="Matsutani M."/>
            <person name="Takabe S."/>
            <person name="Matsushita K."/>
            <person name="Azuma Y."/>
        </authorList>
    </citation>
    <scope>NUCLEOTIDE SEQUENCE [LARGE SCALE GENOMIC DNA]</scope>
    <source>
        <strain evidence="11">MB58</strain>
    </source>
</reference>
<evidence type="ECO:0000256" key="2">
    <source>
        <dbReference type="ARBA" id="ARBA00022649"/>
    </source>
</evidence>
<name>A0A023D8Y2_ACIMT</name>
<comment type="similarity">
    <text evidence="7 8">Belongs to the PINc/VapC protein family.</text>
</comment>
<dbReference type="GO" id="GO:0090729">
    <property type="term" value="F:toxin activity"/>
    <property type="evidence" value="ECO:0007669"/>
    <property type="project" value="UniProtKB-KW"/>
</dbReference>
<dbReference type="CDD" id="cd18746">
    <property type="entry name" value="PIN_VapC4-5_FitB-like"/>
    <property type="match status" value="1"/>
</dbReference>
<sequence length="150" mass="16030">MRGYLLDTNVISVLSPSRNEASEAFLEWLERIDGQGQLYLSVVTVHEIEKGISLLEYKGATVRAAGLKIWLTGLTATYEDRIVGIDASVATVAGRLEADALAAGHNPGMADALIAGTAKAHDLQVVTRNLKHFASFDVAAWSPDEAVTGH</sequence>
<dbReference type="EMBL" id="BAND01000183">
    <property type="protein sequence ID" value="GAJ30584.1"/>
    <property type="molecule type" value="Genomic_DNA"/>
</dbReference>
<gene>
    <name evidence="8" type="primary">vapC</name>
    <name evidence="10" type="ORF">Amme_199_002</name>
</gene>
<dbReference type="GO" id="GO:0016787">
    <property type="term" value="F:hydrolase activity"/>
    <property type="evidence" value="ECO:0007669"/>
    <property type="project" value="UniProtKB-KW"/>
</dbReference>
<keyword evidence="6 8" id="KW-0460">Magnesium</keyword>
<feature type="domain" description="PIN" evidence="9">
    <location>
        <begin position="4"/>
        <end position="133"/>
    </location>
</feature>
<dbReference type="GO" id="GO:0004540">
    <property type="term" value="F:RNA nuclease activity"/>
    <property type="evidence" value="ECO:0007669"/>
    <property type="project" value="InterPro"/>
</dbReference>
<dbReference type="Pfam" id="PF01850">
    <property type="entry name" value="PIN"/>
    <property type="match status" value="1"/>
</dbReference>
<comment type="cofactor">
    <cofactor evidence="1 8">
        <name>Mg(2+)</name>
        <dbReference type="ChEBI" id="CHEBI:18420"/>
    </cofactor>
</comment>
<keyword evidence="11" id="KW-1185">Reference proteome</keyword>
<evidence type="ECO:0000256" key="5">
    <source>
        <dbReference type="ARBA" id="ARBA00022801"/>
    </source>
</evidence>
<evidence type="ECO:0000259" key="9">
    <source>
        <dbReference type="Pfam" id="PF01850"/>
    </source>
</evidence>
<keyword evidence="3 8" id="KW-0540">Nuclease</keyword>
<dbReference type="EC" id="3.1.-.-" evidence="8"/>
<protein>
    <recommendedName>
        <fullName evidence="8">Ribonuclease VapC</fullName>
        <shortName evidence="8">RNase VapC</shortName>
        <ecNumber evidence="8">3.1.-.-</ecNumber>
    </recommendedName>
    <alternativeName>
        <fullName evidence="8">Toxin VapC</fullName>
    </alternativeName>
</protein>
<dbReference type="Gene3D" id="3.40.50.1010">
    <property type="entry name" value="5'-nuclease"/>
    <property type="match status" value="1"/>
</dbReference>
<dbReference type="InterPro" id="IPR029060">
    <property type="entry name" value="PIN-like_dom_sf"/>
</dbReference>
<dbReference type="AlphaFoldDB" id="A0A023D8Y2"/>
<feature type="binding site" evidence="8">
    <location>
        <position position="7"/>
    </location>
    <ligand>
        <name>Mg(2+)</name>
        <dbReference type="ChEBI" id="CHEBI:18420"/>
    </ligand>
</feature>
<organism evidence="10 11">
    <name type="scientific">Acidomonas methanolica NBRC 104435</name>
    <dbReference type="NCBI Taxonomy" id="1231351"/>
    <lineage>
        <taxon>Bacteria</taxon>
        <taxon>Pseudomonadati</taxon>
        <taxon>Pseudomonadota</taxon>
        <taxon>Alphaproteobacteria</taxon>
        <taxon>Acetobacterales</taxon>
        <taxon>Acetobacteraceae</taxon>
        <taxon>Acidomonas</taxon>
    </lineage>
</organism>
<dbReference type="RefSeq" id="WP_042061908.1">
    <property type="nucleotide sequence ID" value="NZ_BAND01000183.1"/>
</dbReference>
<keyword evidence="4 8" id="KW-0479">Metal-binding</keyword>
<evidence type="ECO:0000313" key="10">
    <source>
        <dbReference type="EMBL" id="GAJ30584.1"/>
    </source>
</evidence>
<evidence type="ECO:0000313" key="11">
    <source>
        <dbReference type="Proteomes" id="UP000019760"/>
    </source>
</evidence>
<dbReference type="InterPro" id="IPR002716">
    <property type="entry name" value="PIN_dom"/>
</dbReference>
<dbReference type="InterPro" id="IPR050556">
    <property type="entry name" value="Type_II_TA_system_RNase"/>
</dbReference>
<comment type="function">
    <text evidence="8">Toxic component of a toxin-antitoxin (TA) system. An RNase.</text>
</comment>
<dbReference type="SUPFAM" id="SSF88723">
    <property type="entry name" value="PIN domain-like"/>
    <property type="match status" value="1"/>
</dbReference>
<proteinExistence type="inferred from homology"/>
<feature type="binding site" evidence="8">
    <location>
        <position position="111"/>
    </location>
    <ligand>
        <name>Mg(2+)</name>
        <dbReference type="ChEBI" id="CHEBI:18420"/>
    </ligand>
</feature>
<keyword evidence="2 8" id="KW-1277">Toxin-antitoxin system</keyword>
<dbReference type="GO" id="GO:0000287">
    <property type="term" value="F:magnesium ion binding"/>
    <property type="evidence" value="ECO:0007669"/>
    <property type="project" value="UniProtKB-UniRule"/>
</dbReference>
<evidence type="ECO:0000256" key="3">
    <source>
        <dbReference type="ARBA" id="ARBA00022722"/>
    </source>
</evidence>
<keyword evidence="8" id="KW-0800">Toxin</keyword>
<dbReference type="OrthoDB" id="9796690at2"/>
<evidence type="ECO:0000256" key="7">
    <source>
        <dbReference type="ARBA" id="ARBA00038093"/>
    </source>
</evidence>
<dbReference type="HAMAP" id="MF_00265">
    <property type="entry name" value="VapC_Nob1"/>
    <property type="match status" value="1"/>
</dbReference>
<dbReference type="InterPro" id="IPR022907">
    <property type="entry name" value="VapC_family"/>
</dbReference>
<evidence type="ECO:0000256" key="6">
    <source>
        <dbReference type="ARBA" id="ARBA00022842"/>
    </source>
</evidence>
<dbReference type="PANTHER" id="PTHR33653">
    <property type="entry name" value="RIBONUCLEASE VAPC2"/>
    <property type="match status" value="1"/>
</dbReference>
<keyword evidence="5 8" id="KW-0378">Hydrolase</keyword>
<accession>A0A023D8Y2</accession>
<evidence type="ECO:0000256" key="8">
    <source>
        <dbReference type="HAMAP-Rule" id="MF_00265"/>
    </source>
</evidence>
<dbReference type="PANTHER" id="PTHR33653:SF1">
    <property type="entry name" value="RIBONUCLEASE VAPC2"/>
    <property type="match status" value="1"/>
</dbReference>